<evidence type="ECO:0000256" key="2">
    <source>
        <dbReference type="ARBA" id="ARBA00004664"/>
    </source>
</evidence>
<sequence>MKIKICGITNKEDLVYIANKVHAVGFIIDVPVKTPRKITLDKAIELKQYLPIFTSLVAVIMPESLEEVLNIYKNLKPHAIQLHGFENLDFVKEIYKLKKEGIIDSSVIKVIHISEEDDFNSILKKTKEFEKYVDAILVDTKIEKIKIIGKTHNWEVSKRLRESIKKPLILAGGINKDNVIEAIKKVKPYAIDVSSSLESEPGKKDFKKVDEFLEVVKKFI</sequence>
<dbReference type="PANTHER" id="PTHR42894:SF1">
    <property type="entry name" value="N-(5'-PHOSPHORIBOSYL)ANTHRANILATE ISOMERASE"/>
    <property type="match status" value="1"/>
</dbReference>
<dbReference type="GO" id="GO:0000162">
    <property type="term" value="P:L-tryptophan biosynthetic process"/>
    <property type="evidence" value="ECO:0007669"/>
    <property type="project" value="UniProtKB-UniRule"/>
</dbReference>
<feature type="domain" description="N-(5'phosphoribosyl) anthranilate isomerase (PRAI)" evidence="9">
    <location>
        <begin position="3"/>
        <end position="214"/>
    </location>
</feature>
<comment type="caution">
    <text evidence="10">The sequence shown here is derived from an EMBL/GenBank/DDBJ whole genome shotgun (WGS) entry which is preliminary data.</text>
</comment>
<evidence type="ECO:0000256" key="5">
    <source>
        <dbReference type="ARBA" id="ARBA00022822"/>
    </source>
</evidence>
<gene>
    <name evidence="8" type="primary">trpF</name>
    <name evidence="10" type="ORF">J422_06274</name>
</gene>
<dbReference type="PATRIC" id="fig|1069083.5.peg.1222"/>
<keyword evidence="5 8" id="KW-0822">Tryptophan biosynthesis</keyword>
<dbReference type="STRING" id="1069083.GCA_000371805_00283"/>
<evidence type="ECO:0000256" key="1">
    <source>
        <dbReference type="ARBA" id="ARBA00001164"/>
    </source>
</evidence>
<dbReference type="SUPFAM" id="SSF51366">
    <property type="entry name" value="Ribulose-phoshate binding barrel"/>
    <property type="match status" value="1"/>
</dbReference>
<name>N6VRF1_9EURY</name>
<keyword evidence="6 8" id="KW-0057">Aromatic amino acid biosynthesis</keyword>
<keyword evidence="11" id="KW-1185">Reference proteome</keyword>
<dbReference type="Gene3D" id="3.20.20.70">
    <property type="entry name" value="Aldolase class I"/>
    <property type="match status" value="1"/>
</dbReference>
<dbReference type="Proteomes" id="UP000053695">
    <property type="component" value="Unassembled WGS sequence"/>
</dbReference>
<dbReference type="RefSeq" id="WP_004593359.1">
    <property type="nucleotide sequence ID" value="NZ_APMM01000050.1"/>
</dbReference>
<comment type="similarity">
    <text evidence="3 8">Belongs to the TrpF family.</text>
</comment>
<dbReference type="OrthoDB" id="27513at2157"/>
<dbReference type="InterPro" id="IPR011060">
    <property type="entry name" value="RibuloseP-bd_barrel"/>
</dbReference>
<dbReference type="InterPro" id="IPR044643">
    <property type="entry name" value="TrpF_fam"/>
</dbReference>
<evidence type="ECO:0000256" key="3">
    <source>
        <dbReference type="ARBA" id="ARBA00007571"/>
    </source>
</evidence>
<reference evidence="10 11" key="1">
    <citation type="journal article" date="2013" name="Genome Announc.">
        <title>Draft Genome Sequence of a Highly Flagellated, Fast-Swimming Archaeon, Methanocaldococcus villosus Strain KIN24-T80 (DSM 22612).</title>
        <authorList>
            <person name="Thennarasu S."/>
            <person name="Polireddy D."/>
            <person name="Antony A."/>
            <person name="Yada M.R."/>
            <person name="Algarawi S."/>
            <person name="Sivakumar N."/>
        </authorList>
    </citation>
    <scope>NUCLEOTIDE SEQUENCE [LARGE SCALE GENOMIC DNA]</scope>
    <source>
        <strain evidence="10 11">KIN24-T80</strain>
    </source>
</reference>
<proteinExistence type="inferred from homology"/>
<dbReference type="Pfam" id="PF00697">
    <property type="entry name" value="PRAI"/>
    <property type="match status" value="1"/>
</dbReference>
<evidence type="ECO:0000256" key="8">
    <source>
        <dbReference type="HAMAP-Rule" id="MF_00135"/>
    </source>
</evidence>
<dbReference type="AlphaFoldDB" id="N6VRF1"/>
<evidence type="ECO:0000259" key="9">
    <source>
        <dbReference type="Pfam" id="PF00697"/>
    </source>
</evidence>
<keyword evidence="7 8" id="KW-0413">Isomerase</keyword>
<accession>N6VRF1</accession>
<evidence type="ECO:0000256" key="7">
    <source>
        <dbReference type="ARBA" id="ARBA00023235"/>
    </source>
</evidence>
<evidence type="ECO:0000256" key="4">
    <source>
        <dbReference type="ARBA" id="ARBA00022605"/>
    </source>
</evidence>
<dbReference type="InterPro" id="IPR001240">
    <property type="entry name" value="PRAI_dom"/>
</dbReference>
<keyword evidence="4 8" id="KW-0028">Amino-acid biosynthesis</keyword>
<evidence type="ECO:0000313" key="11">
    <source>
        <dbReference type="Proteomes" id="UP000053695"/>
    </source>
</evidence>
<dbReference type="EC" id="5.3.1.24" evidence="8"/>
<dbReference type="GO" id="GO:0004640">
    <property type="term" value="F:phosphoribosylanthranilate isomerase activity"/>
    <property type="evidence" value="ECO:0007669"/>
    <property type="project" value="UniProtKB-UniRule"/>
</dbReference>
<dbReference type="InterPro" id="IPR013785">
    <property type="entry name" value="Aldolase_TIM"/>
</dbReference>
<comment type="pathway">
    <text evidence="2 8">Amino-acid biosynthesis; L-tryptophan biosynthesis; L-tryptophan from chorismate: step 3/5.</text>
</comment>
<comment type="catalytic activity">
    <reaction evidence="1 8">
        <text>N-(5-phospho-beta-D-ribosyl)anthranilate = 1-(2-carboxyphenylamino)-1-deoxy-D-ribulose 5-phosphate</text>
        <dbReference type="Rhea" id="RHEA:21540"/>
        <dbReference type="ChEBI" id="CHEBI:18277"/>
        <dbReference type="ChEBI" id="CHEBI:58613"/>
        <dbReference type="EC" id="5.3.1.24"/>
    </reaction>
</comment>
<evidence type="ECO:0000256" key="6">
    <source>
        <dbReference type="ARBA" id="ARBA00023141"/>
    </source>
</evidence>
<evidence type="ECO:0000313" key="10">
    <source>
        <dbReference type="EMBL" id="ENN95736.1"/>
    </source>
</evidence>
<protein>
    <recommendedName>
        <fullName evidence="8">N-(5'-phosphoribosyl)anthranilate isomerase</fullName>
        <shortName evidence="8">PRAI</shortName>
        <ecNumber evidence="8">5.3.1.24</ecNumber>
    </recommendedName>
</protein>
<organism evidence="10 11">
    <name type="scientific">Methanocaldococcus villosus KIN24-T80</name>
    <dbReference type="NCBI Taxonomy" id="1069083"/>
    <lineage>
        <taxon>Archaea</taxon>
        <taxon>Methanobacteriati</taxon>
        <taxon>Methanobacteriota</taxon>
        <taxon>Methanomada group</taxon>
        <taxon>Methanococci</taxon>
        <taxon>Methanococcales</taxon>
        <taxon>Methanocaldococcaceae</taxon>
        <taxon>Methanocaldococcus</taxon>
    </lineage>
</organism>
<dbReference type="CDD" id="cd00405">
    <property type="entry name" value="PRAI"/>
    <property type="match status" value="1"/>
</dbReference>
<dbReference type="HAMAP" id="MF_00135">
    <property type="entry name" value="PRAI"/>
    <property type="match status" value="1"/>
</dbReference>
<dbReference type="UniPathway" id="UPA00035">
    <property type="reaction ID" value="UER00042"/>
</dbReference>
<dbReference type="PANTHER" id="PTHR42894">
    <property type="entry name" value="N-(5'-PHOSPHORIBOSYL)ANTHRANILATE ISOMERASE"/>
    <property type="match status" value="1"/>
</dbReference>
<dbReference type="EMBL" id="APMM01000050">
    <property type="protein sequence ID" value="ENN95736.1"/>
    <property type="molecule type" value="Genomic_DNA"/>
</dbReference>